<evidence type="ECO:0000256" key="10">
    <source>
        <dbReference type="ARBA" id="ARBA00022525"/>
    </source>
</evidence>
<evidence type="ECO:0000256" key="18">
    <source>
        <dbReference type="ARBA" id="ARBA00023180"/>
    </source>
</evidence>
<keyword evidence="18" id="KW-0325">Glycoprotein</keyword>
<keyword evidence="19" id="KW-0206">Cytoskeleton</keyword>
<evidence type="ECO:0000256" key="15">
    <source>
        <dbReference type="ARBA" id="ARBA00023030"/>
    </source>
</evidence>
<evidence type="ECO:0000256" key="11">
    <source>
        <dbReference type="ARBA" id="ARBA00022692"/>
    </source>
</evidence>
<evidence type="ECO:0000256" key="21">
    <source>
        <dbReference type="ARBA" id="ARBA00030364"/>
    </source>
</evidence>
<dbReference type="GO" id="GO:0005173">
    <property type="term" value="F:stem cell factor receptor binding"/>
    <property type="evidence" value="ECO:0007669"/>
    <property type="project" value="InterPro"/>
</dbReference>
<keyword evidence="17" id="KW-1015">Disulfide bond</keyword>
<dbReference type="InterPro" id="IPR003452">
    <property type="entry name" value="SCF"/>
</dbReference>
<dbReference type="GO" id="GO:0005125">
    <property type="term" value="F:cytokine activity"/>
    <property type="evidence" value="ECO:0007669"/>
    <property type="project" value="TreeGrafter"/>
</dbReference>
<keyword evidence="15" id="KW-0339">Growth factor</keyword>
<keyword evidence="10" id="KW-0964">Secreted</keyword>
<feature type="signal peptide" evidence="26">
    <location>
        <begin position="1"/>
        <end position="23"/>
    </location>
</feature>
<evidence type="ECO:0000256" key="5">
    <source>
        <dbReference type="ARBA" id="ARBA00004613"/>
    </source>
</evidence>
<feature type="region of interest" description="Disordered" evidence="24">
    <location>
        <begin position="149"/>
        <end position="169"/>
    </location>
</feature>
<keyword evidence="8" id="KW-1003">Cell membrane</keyword>
<evidence type="ECO:0000256" key="8">
    <source>
        <dbReference type="ARBA" id="ARBA00022475"/>
    </source>
</evidence>
<evidence type="ECO:0000256" key="17">
    <source>
        <dbReference type="ARBA" id="ARBA00023157"/>
    </source>
</evidence>
<dbReference type="GO" id="GO:0008083">
    <property type="term" value="F:growth factor activity"/>
    <property type="evidence" value="ECO:0007669"/>
    <property type="project" value="UniProtKB-KW"/>
</dbReference>
<protein>
    <recommendedName>
        <fullName evidence="7">Kit ligand</fullName>
    </recommendedName>
    <alternativeName>
        <fullName evidence="21">Mast cell growth factor</fullName>
    </alternativeName>
    <alternativeName>
        <fullName evidence="23">Stem cell factor</fullName>
    </alternativeName>
    <alternativeName>
        <fullName evidence="22">c-Kit ligand</fullName>
    </alternativeName>
</protein>
<feature type="chain" id="PRO_5042115382" description="Kit ligand" evidence="26">
    <location>
        <begin position="24"/>
        <end position="311"/>
    </location>
</feature>
<comment type="subcellular location">
    <subcellularLocation>
        <location evidence="2">Cell membrane</location>
        <topology evidence="2">Single-pass type I membrane protein</topology>
    </subcellularLocation>
    <subcellularLocation>
        <location evidence="3">Cell projection</location>
        <location evidence="3">Filopodium</location>
    </subcellularLocation>
    <subcellularLocation>
        <location evidence="4">Cell projection</location>
        <location evidence="4">Lamellipodium</location>
    </subcellularLocation>
    <subcellularLocation>
        <location evidence="1">Cytoplasm</location>
        <location evidence="1">Cytoskeleton</location>
    </subcellularLocation>
    <subcellularLocation>
        <location evidence="5">Secreted</location>
    </subcellularLocation>
</comment>
<evidence type="ECO:0000256" key="23">
    <source>
        <dbReference type="ARBA" id="ARBA00033123"/>
    </source>
</evidence>
<evidence type="ECO:0000256" key="16">
    <source>
        <dbReference type="ARBA" id="ARBA00023136"/>
    </source>
</evidence>
<dbReference type="GO" id="GO:0005576">
    <property type="term" value="C:extracellular region"/>
    <property type="evidence" value="ECO:0007669"/>
    <property type="project" value="UniProtKB-SubCell"/>
</dbReference>
<dbReference type="GO" id="GO:0030175">
    <property type="term" value="C:filopodium"/>
    <property type="evidence" value="ECO:0007669"/>
    <property type="project" value="UniProtKB-SubCell"/>
</dbReference>
<accession>A0AAD9DQI7</accession>
<dbReference type="Gene3D" id="1.20.1250.10">
    <property type="match status" value="1"/>
</dbReference>
<dbReference type="PANTHER" id="PTHR11574:SF0">
    <property type="entry name" value="KIT LIGAND"/>
    <property type="match status" value="1"/>
</dbReference>
<evidence type="ECO:0000256" key="20">
    <source>
        <dbReference type="ARBA" id="ARBA00023273"/>
    </source>
</evidence>
<comment type="similarity">
    <text evidence="6">Belongs to the SCF family.</text>
</comment>
<comment type="caution">
    <text evidence="27">The sequence shown here is derived from an EMBL/GenBank/DDBJ whole genome shotgun (WGS) entry which is preliminary data.</text>
</comment>
<dbReference type="SUPFAM" id="SSF47266">
    <property type="entry name" value="4-helical cytokines"/>
    <property type="match status" value="1"/>
</dbReference>
<keyword evidence="14 25" id="KW-1133">Transmembrane helix</keyword>
<evidence type="ECO:0000256" key="25">
    <source>
        <dbReference type="SAM" id="Phobius"/>
    </source>
</evidence>
<evidence type="ECO:0000256" key="19">
    <source>
        <dbReference type="ARBA" id="ARBA00023212"/>
    </source>
</evidence>
<dbReference type="Pfam" id="PF02404">
    <property type="entry name" value="SCF"/>
    <property type="match status" value="1"/>
</dbReference>
<evidence type="ECO:0000256" key="2">
    <source>
        <dbReference type="ARBA" id="ARBA00004251"/>
    </source>
</evidence>
<evidence type="ECO:0000256" key="7">
    <source>
        <dbReference type="ARBA" id="ARBA00017304"/>
    </source>
</evidence>
<proteinExistence type="inferred from homology"/>
<sequence>VGGCACVLVLLFSGLVTCSGVLGSPLTDDVATLKTLRENIPDDYEIPVHYISKDVGGACWLLLNLYPVESSLKTLALRFGNLSSNRENITIFITMLQGLRITVDSEELDAAMQVFKCHYQSGKWSTRRYFDHVEEVLKASTSTPHQFHCTPPPCDITPAPPRTPGQGKQKRLIDSAIPSLLALLIIPCVATLALALQAVKISLPVSSTSPQYDSSILQMLCRRTSSAGRRHDTACSPPDPDGPETQSSPDPCSMAMRSDPESPSQNKQYGHDHFISCRHVRSEHCMLFCKHHMFPSRRVPQDTLKSGDTAV</sequence>
<keyword evidence="12 26" id="KW-0732">Signal</keyword>
<dbReference type="InterPro" id="IPR009079">
    <property type="entry name" value="4_helix_cytokine-like_core"/>
</dbReference>
<evidence type="ECO:0000256" key="9">
    <source>
        <dbReference type="ARBA" id="ARBA00022490"/>
    </source>
</evidence>
<keyword evidence="20" id="KW-0966">Cell projection</keyword>
<feature type="transmembrane region" description="Helical" evidence="25">
    <location>
        <begin position="176"/>
        <end position="196"/>
    </location>
</feature>
<keyword evidence="9" id="KW-0963">Cytoplasm</keyword>
<evidence type="ECO:0000256" key="13">
    <source>
        <dbReference type="ARBA" id="ARBA00022889"/>
    </source>
</evidence>
<dbReference type="EMBL" id="JAROKS010000021">
    <property type="protein sequence ID" value="KAK1790366.1"/>
    <property type="molecule type" value="Genomic_DNA"/>
</dbReference>
<evidence type="ECO:0000256" key="12">
    <source>
        <dbReference type="ARBA" id="ARBA00022729"/>
    </source>
</evidence>
<dbReference type="PANTHER" id="PTHR11574">
    <property type="entry name" value="KIT LIGAND"/>
    <property type="match status" value="1"/>
</dbReference>
<evidence type="ECO:0000256" key="22">
    <source>
        <dbReference type="ARBA" id="ARBA00032898"/>
    </source>
</evidence>
<feature type="region of interest" description="Disordered" evidence="24">
    <location>
        <begin position="228"/>
        <end position="269"/>
    </location>
</feature>
<dbReference type="GO" id="GO:0005856">
    <property type="term" value="C:cytoskeleton"/>
    <property type="evidence" value="ECO:0007669"/>
    <property type="project" value="UniProtKB-SubCell"/>
</dbReference>
<evidence type="ECO:0000256" key="14">
    <source>
        <dbReference type="ARBA" id="ARBA00022989"/>
    </source>
</evidence>
<keyword evidence="13" id="KW-0130">Cell adhesion</keyword>
<feature type="non-terminal residue" evidence="27">
    <location>
        <position position="1"/>
    </location>
</feature>
<evidence type="ECO:0000256" key="24">
    <source>
        <dbReference type="SAM" id="MobiDB-lite"/>
    </source>
</evidence>
<gene>
    <name evidence="27" type="ORF">P4O66_014266</name>
</gene>
<dbReference type="Proteomes" id="UP001239994">
    <property type="component" value="Unassembled WGS sequence"/>
</dbReference>
<keyword evidence="11 25" id="KW-0812">Transmembrane</keyword>
<evidence type="ECO:0000313" key="28">
    <source>
        <dbReference type="Proteomes" id="UP001239994"/>
    </source>
</evidence>
<feature type="compositionally biased region" description="Pro residues" evidence="24">
    <location>
        <begin position="150"/>
        <end position="163"/>
    </location>
</feature>
<dbReference type="GO" id="GO:0030027">
    <property type="term" value="C:lamellipodium"/>
    <property type="evidence" value="ECO:0007669"/>
    <property type="project" value="UniProtKB-SubCell"/>
</dbReference>
<keyword evidence="16 25" id="KW-0472">Membrane</keyword>
<organism evidence="27 28">
    <name type="scientific">Electrophorus voltai</name>
    <dbReference type="NCBI Taxonomy" id="2609070"/>
    <lineage>
        <taxon>Eukaryota</taxon>
        <taxon>Metazoa</taxon>
        <taxon>Chordata</taxon>
        <taxon>Craniata</taxon>
        <taxon>Vertebrata</taxon>
        <taxon>Euteleostomi</taxon>
        <taxon>Actinopterygii</taxon>
        <taxon>Neopterygii</taxon>
        <taxon>Teleostei</taxon>
        <taxon>Ostariophysi</taxon>
        <taxon>Gymnotiformes</taxon>
        <taxon>Gymnotoidei</taxon>
        <taxon>Gymnotidae</taxon>
        <taxon>Electrophorus</taxon>
    </lineage>
</organism>
<dbReference type="GO" id="GO:0005886">
    <property type="term" value="C:plasma membrane"/>
    <property type="evidence" value="ECO:0007669"/>
    <property type="project" value="UniProtKB-SubCell"/>
</dbReference>
<reference evidence="27" key="1">
    <citation type="submission" date="2023-03" db="EMBL/GenBank/DDBJ databases">
        <title>Electrophorus voltai genome.</title>
        <authorList>
            <person name="Bian C."/>
        </authorList>
    </citation>
    <scope>NUCLEOTIDE SEQUENCE</scope>
    <source>
        <strain evidence="27">CB-2022</strain>
        <tissue evidence="27">Muscle</tissue>
    </source>
</reference>
<evidence type="ECO:0000256" key="3">
    <source>
        <dbReference type="ARBA" id="ARBA00004486"/>
    </source>
</evidence>
<evidence type="ECO:0000256" key="4">
    <source>
        <dbReference type="ARBA" id="ARBA00004510"/>
    </source>
</evidence>
<dbReference type="AlphaFoldDB" id="A0AAD9DQI7"/>
<evidence type="ECO:0000256" key="1">
    <source>
        <dbReference type="ARBA" id="ARBA00004245"/>
    </source>
</evidence>
<name>A0AAD9DQI7_9TELE</name>
<dbReference type="GO" id="GO:0007155">
    <property type="term" value="P:cell adhesion"/>
    <property type="evidence" value="ECO:0007669"/>
    <property type="project" value="UniProtKB-KW"/>
</dbReference>
<evidence type="ECO:0000256" key="26">
    <source>
        <dbReference type="SAM" id="SignalP"/>
    </source>
</evidence>
<evidence type="ECO:0000313" key="27">
    <source>
        <dbReference type="EMBL" id="KAK1790366.1"/>
    </source>
</evidence>
<dbReference type="GO" id="GO:0008284">
    <property type="term" value="P:positive regulation of cell population proliferation"/>
    <property type="evidence" value="ECO:0007669"/>
    <property type="project" value="TreeGrafter"/>
</dbReference>
<evidence type="ECO:0000256" key="6">
    <source>
        <dbReference type="ARBA" id="ARBA00010419"/>
    </source>
</evidence>
<keyword evidence="28" id="KW-1185">Reference proteome</keyword>